<dbReference type="EMBL" id="LAZR01008224">
    <property type="protein sequence ID" value="KKM80160.1"/>
    <property type="molecule type" value="Genomic_DNA"/>
</dbReference>
<dbReference type="SUPFAM" id="SSF52540">
    <property type="entry name" value="P-loop containing nucleoside triphosphate hydrolases"/>
    <property type="match status" value="1"/>
</dbReference>
<evidence type="ECO:0008006" key="2">
    <source>
        <dbReference type="Google" id="ProtNLM"/>
    </source>
</evidence>
<dbReference type="AlphaFoldDB" id="A0A0F9MU29"/>
<organism evidence="1">
    <name type="scientific">marine sediment metagenome</name>
    <dbReference type="NCBI Taxonomy" id="412755"/>
    <lineage>
        <taxon>unclassified sequences</taxon>
        <taxon>metagenomes</taxon>
        <taxon>ecological metagenomes</taxon>
    </lineage>
</organism>
<gene>
    <name evidence="1" type="ORF">LCGC14_1342670</name>
</gene>
<sequence>MEKLTAGIIRDWASGTVGWWTTRQLDEDLEVGSPEGKNVRRVSLHRMCQDGAIEKHPHQEGKYRYIRKDYHKLNPKADPGNVLSLHWPYAREDGTSFGLNRVKIYPKSVIVLAGVSNACKTAWCLNFLVENMEHHHCMYMTNELSDEEFVDRMSNFEWAELTNGDGEWKFDAVEHFENYHDILQPDAVNIIDYLDPGENPYYIGVLIDQIRQKLNKGIAVIAIQKRITSWIDKEGNKKYSYAEYGTGGQYSEHRARLVLHFDPTEDHHYTMLIKKSKVYGLNGRRFKFDIIKNGSTFHHIEEMEE</sequence>
<dbReference type="InterPro" id="IPR027417">
    <property type="entry name" value="P-loop_NTPase"/>
</dbReference>
<comment type="caution">
    <text evidence="1">The sequence shown here is derived from an EMBL/GenBank/DDBJ whole genome shotgun (WGS) entry which is preliminary data.</text>
</comment>
<accession>A0A0F9MU29</accession>
<name>A0A0F9MU29_9ZZZZ</name>
<proteinExistence type="predicted"/>
<evidence type="ECO:0000313" key="1">
    <source>
        <dbReference type="EMBL" id="KKM80160.1"/>
    </source>
</evidence>
<protein>
    <recommendedName>
        <fullName evidence="2">SF4 helicase domain-containing protein</fullName>
    </recommendedName>
</protein>
<dbReference type="Gene3D" id="3.40.50.300">
    <property type="entry name" value="P-loop containing nucleotide triphosphate hydrolases"/>
    <property type="match status" value="1"/>
</dbReference>
<reference evidence="1" key="1">
    <citation type="journal article" date="2015" name="Nature">
        <title>Complex archaea that bridge the gap between prokaryotes and eukaryotes.</title>
        <authorList>
            <person name="Spang A."/>
            <person name="Saw J.H."/>
            <person name="Jorgensen S.L."/>
            <person name="Zaremba-Niedzwiedzka K."/>
            <person name="Martijn J."/>
            <person name="Lind A.E."/>
            <person name="van Eijk R."/>
            <person name="Schleper C."/>
            <person name="Guy L."/>
            <person name="Ettema T.J."/>
        </authorList>
    </citation>
    <scope>NUCLEOTIDE SEQUENCE</scope>
</reference>